<feature type="compositionally biased region" description="Basic and acidic residues" evidence="1">
    <location>
        <begin position="44"/>
        <end position="55"/>
    </location>
</feature>
<feature type="region of interest" description="Disordered" evidence="1">
    <location>
        <begin position="1"/>
        <end position="57"/>
    </location>
</feature>
<feature type="non-terminal residue" evidence="2">
    <location>
        <position position="189"/>
    </location>
</feature>
<sequence>MEATETDGPLISSRTHGRPESQEENEVDSDRLTRKQKSHSTQDSPEKQTKPDPVESTRFGTVGRVFEASTPNQSGVTLTTASAVPVAANSVDPTAVLLPMKSRTVTWFPPVNPTMTTECGDPRSAGLTKTMTMSRPQTFSYERTTKCYANNQSSFCGEQTSMEADGKRYVVTPLNQELERRQKTLAAGQ</sequence>
<gene>
    <name evidence="2" type="ORF">AB6A40_010837</name>
</gene>
<protein>
    <submittedName>
        <fullName evidence="2">Uncharacterized protein</fullName>
    </submittedName>
</protein>
<reference evidence="2 3" key="1">
    <citation type="submission" date="2024-08" db="EMBL/GenBank/DDBJ databases">
        <title>Gnathostoma spinigerum genome.</title>
        <authorList>
            <person name="Gonzalez-Bertolin B."/>
            <person name="Monzon S."/>
            <person name="Zaballos A."/>
            <person name="Jimenez P."/>
            <person name="Dekumyoy P."/>
            <person name="Varona S."/>
            <person name="Cuesta I."/>
            <person name="Sumanam S."/>
            <person name="Adisakwattana P."/>
            <person name="Gasser R.B."/>
            <person name="Hernandez-Gonzalez A."/>
            <person name="Young N.D."/>
            <person name="Perteguer M.J."/>
        </authorList>
    </citation>
    <scope>NUCLEOTIDE SEQUENCE [LARGE SCALE GENOMIC DNA]</scope>
    <source>
        <strain evidence="2">AL3</strain>
        <tissue evidence="2">Liver</tissue>
    </source>
</reference>
<comment type="caution">
    <text evidence="2">The sequence shown here is derived from an EMBL/GenBank/DDBJ whole genome shotgun (WGS) entry which is preliminary data.</text>
</comment>
<dbReference type="EMBL" id="JBGFUD010015386">
    <property type="protein sequence ID" value="MFH4984128.1"/>
    <property type="molecule type" value="Genomic_DNA"/>
</dbReference>
<accession>A0ABD6EW09</accession>
<name>A0ABD6EW09_9BILA</name>
<organism evidence="2 3">
    <name type="scientific">Gnathostoma spinigerum</name>
    <dbReference type="NCBI Taxonomy" id="75299"/>
    <lineage>
        <taxon>Eukaryota</taxon>
        <taxon>Metazoa</taxon>
        <taxon>Ecdysozoa</taxon>
        <taxon>Nematoda</taxon>
        <taxon>Chromadorea</taxon>
        <taxon>Rhabditida</taxon>
        <taxon>Spirurina</taxon>
        <taxon>Gnathostomatomorpha</taxon>
        <taxon>Gnathostomatoidea</taxon>
        <taxon>Gnathostomatidae</taxon>
        <taxon>Gnathostoma</taxon>
    </lineage>
</organism>
<proteinExistence type="predicted"/>
<evidence type="ECO:0000313" key="2">
    <source>
        <dbReference type="EMBL" id="MFH4984128.1"/>
    </source>
</evidence>
<dbReference type="Proteomes" id="UP001608902">
    <property type="component" value="Unassembled WGS sequence"/>
</dbReference>
<evidence type="ECO:0000256" key="1">
    <source>
        <dbReference type="SAM" id="MobiDB-lite"/>
    </source>
</evidence>
<dbReference type="AlphaFoldDB" id="A0ABD6EW09"/>
<evidence type="ECO:0000313" key="3">
    <source>
        <dbReference type="Proteomes" id="UP001608902"/>
    </source>
</evidence>
<keyword evidence="3" id="KW-1185">Reference proteome</keyword>